<protein>
    <submittedName>
        <fullName evidence="1">Uncharacterized protein</fullName>
    </submittedName>
</protein>
<dbReference type="AlphaFoldDB" id="A0A0G1VZ40"/>
<comment type="caution">
    <text evidence="1">The sequence shown here is derived from an EMBL/GenBank/DDBJ whole genome shotgun (WGS) entry which is preliminary data.</text>
</comment>
<accession>A0A0G1VZ40</accession>
<organism evidence="1 2">
    <name type="scientific">Candidatus Gottesmanbacteria bacterium GW2011_GWB1_49_7</name>
    <dbReference type="NCBI Taxonomy" id="1618448"/>
    <lineage>
        <taxon>Bacteria</taxon>
        <taxon>Candidatus Gottesmaniibacteriota</taxon>
    </lineage>
</organism>
<reference evidence="1 2" key="1">
    <citation type="journal article" date="2015" name="Nature">
        <title>rRNA introns, odd ribosomes, and small enigmatic genomes across a large radiation of phyla.</title>
        <authorList>
            <person name="Brown C.T."/>
            <person name="Hug L.A."/>
            <person name="Thomas B.C."/>
            <person name="Sharon I."/>
            <person name="Castelle C.J."/>
            <person name="Singh A."/>
            <person name="Wilkins M.J."/>
            <person name="Williams K.H."/>
            <person name="Banfield J.F."/>
        </authorList>
    </citation>
    <scope>NUCLEOTIDE SEQUENCE [LARGE SCALE GENOMIC DNA]</scope>
</reference>
<dbReference type="Proteomes" id="UP000034588">
    <property type="component" value="Unassembled WGS sequence"/>
</dbReference>
<proteinExistence type="predicted"/>
<evidence type="ECO:0000313" key="1">
    <source>
        <dbReference type="EMBL" id="KKW11738.1"/>
    </source>
</evidence>
<sequence>MSCCHQGYLVPYQVEDSYKLGDNTVFSGDIFRVTRLYCTVCHAVVKVEAEEDG</sequence>
<gene>
    <name evidence="1" type="ORF">UY48_C0013G0019</name>
</gene>
<evidence type="ECO:0000313" key="2">
    <source>
        <dbReference type="Proteomes" id="UP000034588"/>
    </source>
</evidence>
<dbReference type="EMBL" id="LCQD01000013">
    <property type="protein sequence ID" value="KKW11738.1"/>
    <property type="molecule type" value="Genomic_DNA"/>
</dbReference>
<name>A0A0G1VZ40_9BACT</name>